<name>A0AA88H757_ARTSF</name>
<dbReference type="InterPro" id="IPR037282">
    <property type="entry name" value="CapZ_alpha/beta"/>
</dbReference>
<dbReference type="InterPro" id="IPR001202">
    <property type="entry name" value="WW_dom"/>
</dbReference>
<dbReference type="InterPro" id="IPR029060">
    <property type="entry name" value="PIN-like_dom_sf"/>
</dbReference>
<feature type="domain" description="WW" evidence="8">
    <location>
        <begin position="1"/>
        <end position="36"/>
    </location>
</feature>
<dbReference type="GO" id="GO:0005737">
    <property type="term" value="C:cytoplasm"/>
    <property type="evidence" value="ECO:0007669"/>
    <property type="project" value="InterPro"/>
</dbReference>
<dbReference type="GO" id="GO:0030036">
    <property type="term" value="P:actin cytoskeleton organization"/>
    <property type="evidence" value="ECO:0007669"/>
    <property type="project" value="InterPro"/>
</dbReference>
<evidence type="ECO:0000256" key="6">
    <source>
        <dbReference type="ARBA" id="ARBA00023212"/>
    </source>
</evidence>
<keyword evidence="4" id="KW-0963">Cytoplasm</keyword>
<feature type="region of interest" description="Disordered" evidence="7">
    <location>
        <begin position="189"/>
        <end position="213"/>
    </location>
</feature>
<dbReference type="PANTHER" id="PTHR10619">
    <property type="entry name" value="F-ACTIN-CAPPING PROTEIN SUBUNIT BETA"/>
    <property type="match status" value="1"/>
</dbReference>
<keyword evidence="10" id="KW-1185">Reference proteome</keyword>
<feature type="region of interest" description="Disordered" evidence="7">
    <location>
        <begin position="250"/>
        <end position="275"/>
    </location>
</feature>
<dbReference type="GO" id="GO:0008290">
    <property type="term" value="C:F-actin capping protein complex"/>
    <property type="evidence" value="ECO:0007669"/>
    <property type="project" value="InterPro"/>
</dbReference>
<comment type="similarity">
    <text evidence="2">Belongs to the F-actin-capping protein beta subunit family.</text>
</comment>
<keyword evidence="5" id="KW-0009">Actin-binding</keyword>
<dbReference type="GO" id="GO:0010591">
    <property type="term" value="P:regulation of lamellipodium assembly"/>
    <property type="evidence" value="ECO:0007669"/>
    <property type="project" value="TreeGrafter"/>
</dbReference>
<evidence type="ECO:0000313" key="10">
    <source>
        <dbReference type="Proteomes" id="UP001187531"/>
    </source>
</evidence>
<dbReference type="InterPro" id="IPR019771">
    <property type="entry name" value="F-actin_capping_bsu_CS"/>
</dbReference>
<sequence>MDLLPDWIKVESRRKPGVYYYFNSVTGQSSWDPPNIRTGEPSTDSDTRRLIETAANENNHREKIVVNLKNDENRKRSVDANTNNNEPEKIIVSLSAANDRRVVKAVRKTIQTNPSVSMNSSKIPVRLPEIRPDIACPAPPKKKMYSECAETKNNVVNLTKNNTVTINKNRPTASRFIKAKSEARNNFKRFETNQKEKPNADRNIPGTSVGRQAHKAGEQIVKPVHLTSAADEVKAERRCSSESRIEYPNASLKNQMSTCVSSSPSRSSLMSMDRRPSSELNLRRLSRGSQNNLFAQYAKAVDSDDEMDWDPIPEEVVTKSILNIRQASNCQESSVQMVVNNYVIAENQLVIVVDTNIWLSHLSILVKLREMAERNVVNMILLIPWIVVHELDCLKSNPELEIVARKAGKYIQRVLENKEIGLVIQTTQDAKEAESLFDSNVNDDKILKCCLYMKQRGFDVALLSNDNMLLTKAMGHSMKAFSRNDIAQQIIDFALPKPDVQLIMTPRRLLSMIEEAMICVCSQMIEKRFETLFEELWPKIICIKPPFSDLCQVFQVYLKHWIAVFGEIYPRGRDSDLKTCKELLLKAKDSNISLAQVDIFVKNLLRFLEESKPKYDLRMTIDDAISLIESYYGEFKMQNKTEDKTSASILCLFQAVWATIHRICGSFSETLGVACDGYEKLSVPVTISDMRELIPSIAHKTRKLQQQVEMFLRQPHAELSAVEFFTFLVNFLPRLGIGMNPEGVEKLSLQCLLDFVKDNENVRLLQNGLEQSEEQLNRALDLMRRLPPQQIEKNLSDLIDLVPDLCEDLLSSVDQPLKVARDKSVGKDYLLCDYNRDGDSYRSPWSNTYDPPLEDGTMPSENLRKLEIDANAAFDQYREMYYEGGISSVYLWDLDHGFAGVILIKKSGDGSKKIKGCWDSIHVVEITEKSGGRSAHYKLTSTAMLWLQTNKEGSGTMNLGGSLTRQVETDATVSDTSPHIANIGRLVEDMENKIRNTLNEIYFGKTKDIVNGLRSLQPLSDKRHQEALQIDLANALQKRQTKPEN</sequence>
<dbReference type="SMART" id="SM00456">
    <property type="entry name" value="WW"/>
    <property type="match status" value="1"/>
</dbReference>
<evidence type="ECO:0000256" key="7">
    <source>
        <dbReference type="SAM" id="MobiDB-lite"/>
    </source>
</evidence>
<dbReference type="GO" id="GO:0000902">
    <property type="term" value="P:cell morphogenesis"/>
    <property type="evidence" value="ECO:0007669"/>
    <property type="project" value="TreeGrafter"/>
</dbReference>
<dbReference type="InterPro" id="IPR002716">
    <property type="entry name" value="PIN_dom"/>
</dbReference>
<keyword evidence="6" id="KW-0206">Cytoskeleton</keyword>
<keyword evidence="3" id="KW-0117">Actin capping</keyword>
<dbReference type="PANTHER" id="PTHR10619:SF0">
    <property type="entry name" value="F-ACTIN-CAPPING PROTEIN SUBUNIT BETA ISOFORMS 1 AND 2"/>
    <property type="match status" value="1"/>
</dbReference>
<dbReference type="PRINTS" id="PR00192">
    <property type="entry name" value="FACTINCAPB"/>
</dbReference>
<evidence type="ECO:0000256" key="5">
    <source>
        <dbReference type="ARBA" id="ARBA00023203"/>
    </source>
</evidence>
<dbReference type="Gene3D" id="1.20.58.570">
    <property type="match status" value="1"/>
</dbReference>
<gene>
    <name evidence="9" type="ORF">QYM36_016526</name>
</gene>
<evidence type="ECO:0000259" key="8">
    <source>
        <dbReference type="PROSITE" id="PS50020"/>
    </source>
</evidence>
<dbReference type="FunFam" id="1.20.58.570:FF:000001">
    <property type="entry name" value="F-actin-capping protein subunit beta"/>
    <property type="match status" value="1"/>
</dbReference>
<dbReference type="EMBL" id="JAVRJZ010000020">
    <property type="protein sequence ID" value="KAK2706525.1"/>
    <property type="molecule type" value="Genomic_DNA"/>
</dbReference>
<dbReference type="InterPro" id="IPR001698">
    <property type="entry name" value="CAPZB"/>
</dbReference>
<protein>
    <recommendedName>
        <fullName evidence="8">WW domain-containing protein</fullName>
    </recommendedName>
</protein>
<dbReference type="Pfam" id="PF01115">
    <property type="entry name" value="F_actin_cap_B"/>
    <property type="match status" value="1"/>
</dbReference>
<feature type="compositionally biased region" description="Polar residues" evidence="7">
    <location>
        <begin position="251"/>
        <end position="260"/>
    </location>
</feature>
<dbReference type="GO" id="GO:0051016">
    <property type="term" value="P:barbed-end actin filament capping"/>
    <property type="evidence" value="ECO:0007669"/>
    <property type="project" value="InterPro"/>
</dbReference>
<feature type="compositionally biased region" description="Basic and acidic residues" evidence="7">
    <location>
        <begin position="189"/>
        <end position="200"/>
    </location>
</feature>
<dbReference type="Gene3D" id="3.90.1150.210">
    <property type="entry name" value="F-actin capping protein, beta subunit"/>
    <property type="match status" value="1"/>
</dbReference>
<dbReference type="SMART" id="SM00670">
    <property type="entry name" value="PINc"/>
    <property type="match status" value="1"/>
</dbReference>
<comment type="caution">
    <text evidence="9">The sequence shown here is derived from an EMBL/GenBank/DDBJ whole genome shotgun (WGS) entry which is preliminary data.</text>
</comment>
<accession>A0AA88H757</accession>
<dbReference type="SUPFAM" id="SSF90096">
    <property type="entry name" value="Subunits of heterodimeric actin filament capping protein Capz"/>
    <property type="match status" value="1"/>
</dbReference>
<dbReference type="Gene3D" id="3.40.50.1010">
    <property type="entry name" value="5'-nuclease"/>
    <property type="match status" value="1"/>
</dbReference>
<dbReference type="CDD" id="cd00201">
    <property type="entry name" value="WW"/>
    <property type="match status" value="1"/>
</dbReference>
<organism evidence="9 10">
    <name type="scientific">Artemia franciscana</name>
    <name type="common">Brine shrimp</name>
    <name type="synonym">Artemia sanfranciscana</name>
    <dbReference type="NCBI Taxonomy" id="6661"/>
    <lineage>
        <taxon>Eukaryota</taxon>
        <taxon>Metazoa</taxon>
        <taxon>Ecdysozoa</taxon>
        <taxon>Arthropoda</taxon>
        <taxon>Crustacea</taxon>
        <taxon>Branchiopoda</taxon>
        <taxon>Anostraca</taxon>
        <taxon>Artemiidae</taxon>
        <taxon>Artemia</taxon>
    </lineage>
</organism>
<feature type="compositionally biased region" description="Low complexity" evidence="7">
    <location>
        <begin position="261"/>
        <end position="271"/>
    </location>
</feature>
<evidence type="ECO:0000313" key="9">
    <source>
        <dbReference type="EMBL" id="KAK2706525.1"/>
    </source>
</evidence>
<dbReference type="CDD" id="cd18727">
    <property type="entry name" value="PIN_Swt1-like"/>
    <property type="match status" value="1"/>
</dbReference>
<dbReference type="PROSITE" id="PS00231">
    <property type="entry name" value="F_ACTIN_CAPPING_BETA"/>
    <property type="match status" value="1"/>
</dbReference>
<dbReference type="Pfam" id="PF13638">
    <property type="entry name" value="PIN_4"/>
    <property type="match status" value="1"/>
</dbReference>
<dbReference type="InterPro" id="IPR043175">
    <property type="entry name" value="CAPZB_N"/>
</dbReference>
<dbReference type="GO" id="GO:0051490">
    <property type="term" value="P:negative regulation of filopodium assembly"/>
    <property type="evidence" value="ECO:0007669"/>
    <property type="project" value="TreeGrafter"/>
</dbReference>
<dbReference type="AlphaFoldDB" id="A0AA88H757"/>
<evidence type="ECO:0000256" key="3">
    <source>
        <dbReference type="ARBA" id="ARBA00022467"/>
    </source>
</evidence>
<dbReference type="PROSITE" id="PS50020">
    <property type="entry name" value="WW_DOMAIN_2"/>
    <property type="match status" value="1"/>
</dbReference>
<dbReference type="SUPFAM" id="SSF88723">
    <property type="entry name" value="PIN domain-like"/>
    <property type="match status" value="1"/>
</dbReference>
<evidence type="ECO:0000256" key="4">
    <source>
        <dbReference type="ARBA" id="ARBA00022490"/>
    </source>
</evidence>
<evidence type="ECO:0000256" key="2">
    <source>
        <dbReference type="ARBA" id="ARBA00006039"/>
    </source>
</evidence>
<dbReference type="GO" id="GO:0051015">
    <property type="term" value="F:actin filament binding"/>
    <property type="evidence" value="ECO:0007669"/>
    <property type="project" value="TreeGrafter"/>
</dbReference>
<dbReference type="Proteomes" id="UP001187531">
    <property type="component" value="Unassembled WGS sequence"/>
</dbReference>
<comment type="subcellular location">
    <subcellularLocation>
        <location evidence="1">Cytoplasm</location>
        <location evidence="1">Cytoskeleton</location>
    </subcellularLocation>
</comment>
<reference evidence="9" key="1">
    <citation type="submission" date="2023-07" db="EMBL/GenBank/DDBJ databases">
        <title>Chromosome-level genome assembly of Artemia franciscana.</title>
        <authorList>
            <person name="Jo E."/>
        </authorList>
    </citation>
    <scope>NUCLEOTIDE SEQUENCE</scope>
    <source>
        <tissue evidence="9">Whole body</tissue>
    </source>
</reference>
<dbReference type="FunFam" id="3.90.1150.210:FF:000001">
    <property type="entry name" value="F-actin-capping protein subunit beta"/>
    <property type="match status" value="1"/>
</dbReference>
<evidence type="ECO:0000256" key="1">
    <source>
        <dbReference type="ARBA" id="ARBA00004245"/>
    </source>
</evidence>
<dbReference type="InterPro" id="IPR042276">
    <property type="entry name" value="CapZ_alpha/beta_2"/>
</dbReference>
<dbReference type="Pfam" id="PF00397">
    <property type="entry name" value="WW"/>
    <property type="match status" value="1"/>
</dbReference>
<proteinExistence type="inferred from homology"/>